<evidence type="ECO:0000313" key="2">
    <source>
        <dbReference type="Proteomes" id="UP000076796"/>
    </source>
</evidence>
<protein>
    <submittedName>
        <fullName evidence="1">Uncharacterized protein</fullName>
    </submittedName>
</protein>
<dbReference type="GeneID" id="97555655"/>
<dbReference type="AlphaFoldDB" id="A0A163M5T0"/>
<organism evidence="1 2">
    <name type="scientific">Paenibacillus glucanolyticus</name>
    <dbReference type="NCBI Taxonomy" id="59843"/>
    <lineage>
        <taxon>Bacteria</taxon>
        <taxon>Bacillati</taxon>
        <taxon>Bacillota</taxon>
        <taxon>Bacilli</taxon>
        <taxon>Bacillales</taxon>
        <taxon>Paenibacillaceae</taxon>
        <taxon>Paenibacillus</taxon>
    </lineage>
</organism>
<dbReference type="OrthoDB" id="2624091at2"/>
<name>A0A163M5T0_9BACL</name>
<gene>
    <name evidence="1" type="ORF">AWU65_23925</name>
</gene>
<evidence type="ECO:0000313" key="1">
    <source>
        <dbReference type="EMBL" id="KZS48766.1"/>
    </source>
</evidence>
<dbReference type="Proteomes" id="UP000076796">
    <property type="component" value="Unassembled WGS sequence"/>
</dbReference>
<keyword evidence="2" id="KW-1185">Reference proteome</keyword>
<comment type="caution">
    <text evidence="1">The sequence shown here is derived from an EMBL/GenBank/DDBJ whole genome shotgun (WGS) entry which is preliminary data.</text>
</comment>
<proteinExistence type="predicted"/>
<accession>A0A163M5T0</accession>
<dbReference type="EMBL" id="LWMH01000001">
    <property type="protein sequence ID" value="KZS48766.1"/>
    <property type="molecule type" value="Genomic_DNA"/>
</dbReference>
<sequence>MAYLDPELMGTFRGKMMNPRYFHQVYGILCKKRCEDLRDYNRCCGMIDELSNCLGVPVTPCQKENAAKWLMECGVDPQNGYHRRRMWNMVWGRG</sequence>
<reference evidence="1" key="1">
    <citation type="journal article" date="2016" name="Genome Announc.">
        <title>Draft genomes of two strains of Paenibacillus glucanolyticus with capability to degrade lignocellulose.</title>
        <authorList>
            <person name="Mathews S.L."/>
            <person name="Pawlak J."/>
            <person name="Grunden A.M."/>
        </authorList>
    </citation>
    <scope>NUCLEOTIDE SEQUENCE [LARGE SCALE GENOMIC DNA]</scope>
    <source>
        <strain evidence="1">SLM1</strain>
    </source>
</reference>
<dbReference type="KEGG" id="pglu:A3958_23190"/>
<dbReference type="RefSeq" id="WP_036639133.1">
    <property type="nucleotide sequence ID" value="NZ_CBCSBX010000001.1"/>
</dbReference>